<accession>A0AB33KRS9</accession>
<dbReference type="Pfam" id="PF02525">
    <property type="entry name" value="Flavodoxin_2"/>
    <property type="match status" value="1"/>
</dbReference>
<evidence type="ECO:0000313" key="4">
    <source>
        <dbReference type="EMBL" id="BFP66925.1"/>
    </source>
</evidence>
<feature type="domain" description="Flavodoxin-like fold" evidence="3">
    <location>
        <begin position="1"/>
        <end position="178"/>
    </location>
</feature>
<dbReference type="SUPFAM" id="SSF52218">
    <property type="entry name" value="Flavoproteins"/>
    <property type="match status" value="1"/>
</dbReference>
<dbReference type="GO" id="GO:0003955">
    <property type="term" value="F:NAD(P)H dehydrogenase (quinone) activity"/>
    <property type="evidence" value="ECO:0007669"/>
    <property type="project" value="TreeGrafter"/>
</dbReference>
<protein>
    <submittedName>
        <fullName evidence="4">NAD(P)H-dependent oxidoreductase</fullName>
    </submittedName>
</protein>
<dbReference type="InterPro" id="IPR003680">
    <property type="entry name" value="Flavodoxin_fold"/>
</dbReference>
<dbReference type="Gene3D" id="3.40.50.360">
    <property type="match status" value="1"/>
</dbReference>
<dbReference type="AlphaFoldDB" id="A0AB33KRS9"/>
<reference evidence="4" key="1">
    <citation type="submission" date="2024-08" db="EMBL/GenBank/DDBJ databases">
        <title>Whole genome sequence of Tenacibaculum sp. strain pbs-1 associated with black-spot shell disease in Akoya pearl oysters.</title>
        <authorList>
            <person name="Sakatoku A."/>
            <person name="Suzuki T."/>
            <person name="Hatano K."/>
            <person name="Seki M."/>
            <person name="Tanaka D."/>
            <person name="Nakamura S."/>
            <person name="Suzuki N."/>
            <person name="Isshiki T."/>
        </authorList>
    </citation>
    <scope>NUCLEOTIDE SEQUENCE</scope>
    <source>
        <strain evidence="4">Pbs-1</strain>
    </source>
</reference>
<keyword evidence="2" id="KW-0560">Oxidoreductase</keyword>
<dbReference type="PANTHER" id="PTHR10204:SF34">
    <property type="entry name" value="NAD(P)H DEHYDROGENASE [QUINONE] 1 ISOFORM 1"/>
    <property type="match status" value="1"/>
</dbReference>
<dbReference type="PANTHER" id="PTHR10204">
    <property type="entry name" value="NAD P H OXIDOREDUCTASE-RELATED"/>
    <property type="match status" value="1"/>
</dbReference>
<name>A0AB33KRS9_9FLAO</name>
<evidence type="ECO:0000259" key="3">
    <source>
        <dbReference type="Pfam" id="PF02525"/>
    </source>
</evidence>
<comment type="similarity">
    <text evidence="1">Belongs to the NAD(P)H dehydrogenase (quinone) family.</text>
</comment>
<sequence length="184" mass="21400">MNILLIVAHPKKESFSFAMAERILKQAYEKKHNIDIIDLYRDKNQQPFFSFNNANNVPITKEMKYYQDKIKNSDRLIFIFPYWWGGMPSILKNFIEWNLSKGFAFKYVNSKPVGLLSNKEVSVYTTTGAPSFIYKITGANSRIKKTFKQQIINFCGMKLISFNIYGGLDKSNINTEKILEKIVL</sequence>
<dbReference type="InterPro" id="IPR051545">
    <property type="entry name" value="NAD(P)H_dehydrogenase_qn"/>
</dbReference>
<evidence type="ECO:0000256" key="1">
    <source>
        <dbReference type="ARBA" id="ARBA00006252"/>
    </source>
</evidence>
<evidence type="ECO:0000256" key="2">
    <source>
        <dbReference type="ARBA" id="ARBA00023002"/>
    </source>
</evidence>
<dbReference type="EMBL" id="AP035888">
    <property type="protein sequence ID" value="BFP66925.1"/>
    <property type="molecule type" value="Genomic_DNA"/>
</dbReference>
<dbReference type="InterPro" id="IPR029039">
    <property type="entry name" value="Flavoprotein-like_sf"/>
</dbReference>
<organism evidence="4">
    <name type="scientific">Tenacibaculum sp. Pbs-1</name>
    <dbReference type="NCBI Taxonomy" id="3238748"/>
    <lineage>
        <taxon>Bacteria</taxon>
        <taxon>Pseudomonadati</taxon>
        <taxon>Bacteroidota</taxon>
        <taxon>Flavobacteriia</taxon>
        <taxon>Flavobacteriales</taxon>
        <taxon>Flavobacteriaceae</taxon>
        <taxon>Tenacibaculum</taxon>
    </lineage>
</organism>
<dbReference type="GO" id="GO:0005829">
    <property type="term" value="C:cytosol"/>
    <property type="evidence" value="ECO:0007669"/>
    <property type="project" value="TreeGrafter"/>
</dbReference>
<proteinExistence type="inferred from homology"/>
<gene>
    <name evidence="4" type="ORF">Pbs1_02680</name>
</gene>